<evidence type="ECO:0000256" key="3">
    <source>
        <dbReference type="ARBA" id="ARBA00023002"/>
    </source>
</evidence>
<sequence length="214" mass="22570">YIDVVIDEGIRVVETSGRSPEPYMKQLKQGKVKVIHKAPGGVRYAQTAELIGCDAVSIIGYECGGHPGPGDTGSLVLVRATVEAVKIPVIAGGGFADAQGFVAALALGADGVLMGTRFMATKECPAHPRFKEWLLSATETDTVITQRSIRAPARSLRNEPALKVLEMESQGASLEELLTVISGTNTQRVYSEGDINAGLADCGQVIGLIHDIPT</sequence>
<organism evidence="4">
    <name type="scientific">marine sediment metagenome</name>
    <dbReference type="NCBI Taxonomy" id="412755"/>
    <lineage>
        <taxon>unclassified sequences</taxon>
        <taxon>metagenomes</taxon>
        <taxon>ecological metagenomes</taxon>
    </lineage>
</organism>
<dbReference type="EMBL" id="BARV01037716">
    <property type="protein sequence ID" value="GAI53624.1"/>
    <property type="molecule type" value="Genomic_DNA"/>
</dbReference>
<dbReference type="InterPro" id="IPR004136">
    <property type="entry name" value="NMO"/>
</dbReference>
<keyword evidence="3" id="KW-0560">Oxidoreductase</keyword>
<name>X1RDF6_9ZZZZ</name>
<accession>X1RDF6</accession>
<dbReference type="InterPro" id="IPR013785">
    <property type="entry name" value="Aldolase_TIM"/>
</dbReference>
<dbReference type="Pfam" id="PF03060">
    <property type="entry name" value="NMO"/>
    <property type="match status" value="1"/>
</dbReference>
<dbReference type="Gene3D" id="3.20.20.70">
    <property type="entry name" value="Aldolase class I"/>
    <property type="match status" value="1"/>
</dbReference>
<protein>
    <submittedName>
        <fullName evidence="4">Uncharacterized protein</fullName>
    </submittedName>
</protein>
<dbReference type="AlphaFoldDB" id="X1RDF6"/>
<keyword evidence="2" id="KW-0288">FMN</keyword>
<dbReference type="PANTHER" id="PTHR32332:SF20">
    <property type="entry name" value="2-NITROPROPANE DIOXYGENASE-LIKE PROTEIN"/>
    <property type="match status" value="1"/>
</dbReference>
<evidence type="ECO:0000256" key="1">
    <source>
        <dbReference type="ARBA" id="ARBA00022630"/>
    </source>
</evidence>
<gene>
    <name evidence="4" type="ORF">S06H3_58285</name>
</gene>
<dbReference type="PANTHER" id="PTHR32332">
    <property type="entry name" value="2-NITROPROPANE DIOXYGENASE"/>
    <property type="match status" value="1"/>
</dbReference>
<feature type="non-terminal residue" evidence="4">
    <location>
        <position position="214"/>
    </location>
</feature>
<feature type="non-terminal residue" evidence="4">
    <location>
        <position position="1"/>
    </location>
</feature>
<dbReference type="SUPFAM" id="SSF51412">
    <property type="entry name" value="Inosine monophosphate dehydrogenase (IMPDH)"/>
    <property type="match status" value="1"/>
</dbReference>
<dbReference type="CDD" id="cd04730">
    <property type="entry name" value="NPD_like"/>
    <property type="match status" value="1"/>
</dbReference>
<reference evidence="4" key="1">
    <citation type="journal article" date="2014" name="Front. Microbiol.">
        <title>High frequency of phylogenetically diverse reductive dehalogenase-homologous genes in deep subseafloor sedimentary metagenomes.</title>
        <authorList>
            <person name="Kawai M."/>
            <person name="Futagami T."/>
            <person name="Toyoda A."/>
            <person name="Takaki Y."/>
            <person name="Nishi S."/>
            <person name="Hori S."/>
            <person name="Arai W."/>
            <person name="Tsubouchi T."/>
            <person name="Morono Y."/>
            <person name="Uchiyama I."/>
            <person name="Ito T."/>
            <person name="Fujiyama A."/>
            <person name="Inagaki F."/>
            <person name="Takami H."/>
        </authorList>
    </citation>
    <scope>NUCLEOTIDE SEQUENCE</scope>
    <source>
        <strain evidence="4">Expedition CK06-06</strain>
    </source>
</reference>
<keyword evidence="1" id="KW-0285">Flavoprotein</keyword>
<evidence type="ECO:0000313" key="4">
    <source>
        <dbReference type="EMBL" id="GAI53624.1"/>
    </source>
</evidence>
<dbReference type="GO" id="GO:0018580">
    <property type="term" value="F:nitronate monooxygenase activity"/>
    <property type="evidence" value="ECO:0007669"/>
    <property type="project" value="InterPro"/>
</dbReference>
<evidence type="ECO:0000256" key="2">
    <source>
        <dbReference type="ARBA" id="ARBA00022643"/>
    </source>
</evidence>
<proteinExistence type="predicted"/>
<comment type="caution">
    <text evidence="4">The sequence shown here is derived from an EMBL/GenBank/DDBJ whole genome shotgun (WGS) entry which is preliminary data.</text>
</comment>